<gene>
    <name evidence="2" type="ORF">METZ01_LOCUS57911</name>
</gene>
<feature type="domain" description="Secretion system C-terminal sorting" evidence="1">
    <location>
        <begin position="604"/>
        <end position="678"/>
    </location>
</feature>
<reference evidence="2" key="1">
    <citation type="submission" date="2018-05" db="EMBL/GenBank/DDBJ databases">
        <authorList>
            <person name="Lanie J.A."/>
            <person name="Ng W.-L."/>
            <person name="Kazmierczak K.M."/>
            <person name="Andrzejewski T.M."/>
            <person name="Davidsen T.M."/>
            <person name="Wayne K.J."/>
            <person name="Tettelin H."/>
            <person name="Glass J.I."/>
            <person name="Rusch D."/>
            <person name="Podicherti R."/>
            <person name="Tsui H.-C.T."/>
            <person name="Winkler M.E."/>
        </authorList>
    </citation>
    <scope>NUCLEOTIDE SEQUENCE</scope>
</reference>
<dbReference type="Pfam" id="PF05935">
    <property type="entry name" value="Arylsulfotrans"/>
    <property type="match status" value="1"/>
</dbReference>
<dbReference type="Pfam" id="PF18962">
    <property type="entry name" value="Por_Secre_tail"/>
    <property type="match status" value="1"/>
</dbReference>
<name>A0A381SRQ1_9ZZZZ</name>
<dbReference type="InterPro" id="IPR010262">
    <property type="entry name" value="Arylsulfotransferase_bact"/>
</dbReference>
<evidence type="ECO:0000259" key="1">
    <source>
        <dbReference type="Pfam" id="PF18962"/>
    </source>
</evidence>
<dbReference type="EMBL" id="UINC01003294">
    <property type="protein sequence ID" value="SVA05057.1"/>
    <property type="molecule type" value="Genomic_DNA"/>
</dbReference>
<accession>A0A381SRQ1</accession>
<dbReference type="PANTHER" id="PTHR35340:SF5">
    <property type="entry name" value="ASST-DOMAIN-CONTAINING PROTEIN"/>
    <property type="match status" value="1"/>
</dbReference>
<protein>
    <recommendedName>
        <fullName evidence="1">Secretion system C-terminal sorting domain-containing protein</fullName>
    </recommendedName>
</protein>
<dbReference type="AlphaFoldDB" id="A0A381SRQ1"/>
<dbReference type="InterPro" id="IPR013783">
    <property type="entry name" value="Ig-like_fold"/>
</dbReference>
<evidence type="ECO:0000313" key="2">
    <source>
        <dbReference type="EMBL" id="SVA05057.1"/>
    </source>
</evidence>
<organism evidence="2">
    <name type="scientific">marine metagenome</name>
    <dbReference type="NCBI Taxonomy" id="408172"/>
    <lineage>
        <taxon>unclassified sequences</taxon>
        <taxon>metagenomes</taxon>
        <taxon>ecological metagenomes</taxon>
    </lineage>
</organism>
<sequence length="682" mass="77578">MIRIILFTFFIISSNLFGGLLKPEDGDELNYIHVLFEWEQEPDAVAYQIEISSDHDFLSLSVSQIDSSLIYIEKEMIGWETTYYWRVAPLYQNSNPGEYIDVRMFSTGETISNAEATIYDENLYSEGLTVFGAFYDYYSAIIDMNGDEIWNSGEQPIIFYNTDYYGQYYGCQYLSGQPDGNYYNGVKYSLGNEVIWAEPSEEFNHHEIIELPNGNFLGIVEVEQAGPVPIGSWTGTCNTFYPGLCDGVIPFFTWFGDKIIEWDRESHEMIWEWNFFDYISTADYDIENGTWFDAFIATPQRYDWTHANALWFDDNESAIYVSIRHLSRIVKINYPSGEIIWSMGEEMPSGDVDFGHNLEFNFQHSLQILENGNVITFDNGNSSNSSRALEIQVNEDGGIYSADIVWEHSLSSELYGAFSGNVQKLDNSNYLVTTIGESGTAVEISPDHENIWEAKFHLSEPLGAVYRSNRISGLYPSAFSISVVGLTDYNSETSVLLPIGSSTINIKLANDGSSSETFEYTLNDESGWFVNQVGTVFIEDGKSQIITLQGTVGDEPDPPNLNFVVIPVHRPDLAQTIEINVHTEQSQRTNPNNIVSEFSLSDPYPNPFNSRIKIHFFLKQKNDVSVRFYDINGEELDNLVFQSLEQGEHFLEWDAGNNPSGIYLLKLETLHQTETKKLTFLR</sequence>
<dbReference type="InterPro" id="IPR026444">
    <property type="entry name" value="Secre_tail"/>
</dbReference>
<dbReference type="NCBIfam" id="TIGR04183">
    <property type="entry name" value="Por_Secre_tail"/>
    <property type="match status" value="1"/>
</dbReference>
<dbReference type="GO" id="GO:0004062">
    <property type="term" value="F:aryl sulfotransferase activity"/>
    <property type="evidence" value="ECO:0007669"/>
    <property type="project" value="InterPro"/>
</dbReference>
<dbReference type="PANTHER" id="PTHR35340">
    <property type="entry name" value="PQQ ENZYME REPEAT PROTEIN-RELATED"/>
    <property type="match status" value="1"/>
</dbReference>
<proteinExistence type="predicted"/>
<dbReference type="Gene3D" id="2.60.40.4070">
    <property type="match status" value="1"/>
</dbReference>
<dbReference type="Gene3D" id="2.60.40.10">
    <property type="entry name" value="Immunoglobulins"/>
    <property type="match status" value="1"/>
</dbReference>
<dbReference type="InterPro" id="IPR053143">
    <property type="entry name" value="Arylsulfate_ST"/>
</dbReference>